<accession>A0A6I4HX67</accession>
<proteinExistence type="predicted"/>
<evidence type="ECO:0000256" key="4">
    <source>
        <dbReference type="ARBA" id="ARBA00023136"/>
    </source>
</evidence>
<keyword evidence="4" id="KW-0472">Membrane</keyword>
<comment type="subcellular location">
    <subcellularLocation>
        <location evidence="1">Membrane</location>
        <topology evidence="1">Multi-pass membrane protein</topology>
    </subcellularLocation>
</comment>
<dbReference type="Pfam" id="PF14378">
    <property type="entry name" value="PAP2_3"/>
    <property type="match status" value="1"/>
</dbReference>
<name>A0A6I4HX67_9SPHI</name>
<dbReference type="GO" id="GO:0016020">
    <property type="term" value="C:membrane"/>
    <property type="evidence" value="ECO:0007669"/>
    <property type="project" value="UniProtKB-SubCell"/>
</dbReference>
<dbReference type="KEGG" id="mgik:GO620_007660"/>
<organism evidence="6 7">
    <name type="scientific">Mucilaginibacter ginkgonis</name>
    <dbReference type="NCBI Taxonomy" id="2682091"/>
    <lineage>
        <taxon>Bacteria</taxon>
        <taxon>Pseudomonadati</taxon>
        <taxon>Bacteroidota</taxon>
        <taxon>Sphingobacteriia</taxon>
        <taxon>Sphingobacteriales</taxon>
        <taxon>Sphingobacteriaceae</taxon>
        <taxon>Mucilaginibacter</taxon>
    </lineage>
</organism>
<sequence length="315" mass="35827">MAATAIDQNAKAVTPRQVIIVTVATIVYFLLSWQLVGFKTDQVFLAVLFNGLFYASPLTRRFILGFAIFIVYWIIFDYMKAFPNYRYNTVHIADLYNSEKHLFGIRFKGQLLTPNEFWKANHKVFLDVMSGVFYLCWVPVPLAFAAFLLFTKPKQFLCFALTFFLVNLIGFIIYYLYPAAPPWYVQLHGFNFIAGTPGNTGALSRFDDFCHAGVFKSIYAKSSNVFAAMPSLHSAYPVIVLFYGLKNRLGLINIFFVVVMCGIWFAAVYASHHYVLDVVAGIFCAILGIGIFNVALKTSHTFQRFLNSYHQIISK</sequence>
<dbReference type="PANTHER" id="PTHR31310:SF7">
    <property type="entry name" value="PA-PHOSPHATASE RELATED-FAMILY PROTEIN DDB_G0268928"/>
    <property type="match status" value="1"/>
</dbReference>
<keyword evidence="3" id="KW-1133">Transmembrane helix</keyword>
<dbReference type="Proteomes" id="UP000429232">
    <property type="component" value="Chromosome"/>
</dbReference>
<evidence type="ECO:0000313" key="6">
    <source>
        <dbReference type="EMBL" id="QQL51311.1"/>
    </source>
</evidence>
<feature type="domain" description="Inositolphosphotransferase Aur1/Ipt1" evidence="5">
    <location>
        <begin position="118"/>
        <end position="290"/>
    </location>
</feature>
<evidence type="ECO:0000256" key="2">
    <source>
        <dbReference type="ARBA" id="ARBA00022692"/>
    </source>
</evidence>
<dbReference type="RefSeq" id="WP_157523936.1">
    <property type="nucleotide sequence ID" value="NZ_CP066775.1"/>
</dbReference>
<evidence type="ECO:0000313" key="7">
    <source>
        <dbReference type="Proteomes" id="UP000429232"/>
    </source>
</evidence>
<evidence type="ECO:0000259" key="5">
    <source>
        <dbReference type="Pfam" id="PF14378"/>
    </source>
</evidence>
<reference evidence="6 7" key="1">
    <citation type="submission" date="2020-12" db="EMBL/GenBank/DDBJ databases">
        <title>HMF7856_wgs.fasta genome submission.</title>
        <authorList>
            <person name="Kang H."/>
            <person name="Kim H."/>
            <person name="Joh K."/>
        </authorList>
    </citation>
    <scope>NUCLEOTIDE SEQUENCE [LARGE SCALE GENOMIC DNA]</scope>
    <source>
        <strain evidence="6 7">HMF7856</strain>
    </source>
</reference>
<evidence type="ECO:0000256" key="3">
    <source>
        <dbReference type="ARBA" id="ARBA00022989"/>
    </source>
</evidence>
<dbReference type="CDD" id="cd03386">
    <property type="entry name" value="PAP2_Aur1_like"/>
    <property type="match status" value="1"/>
</dbReference>
<keyword evidence="2" id="KW-0812">Transmembrane</keyword>
<dbReference type="InterPro" id="IPR026841">
    <property type="entry name" value="Aur1/Ipt1"/>
</dbReference>
<dbReference type="InterPro" id="IPR052185">
    <property type="entry name" value="IPC_Synthase-Related"/>
</dbReference>
<keyword evidence="7" id="KW-1185">Reference proteome</keyword>
<dbReference type="PANTHER" id="PTHR31310">
    <property type="match status" value="1"/>
</dbReference>
<evidence type="ECO:0000256" key="1">
    <source>
        <dbReference type="ARBA" id="ARBA00004141"/>
    </source>
</evidence>
<protein>
    <submittedName>
        <fullName evidence="6">Inositol phosphorylceramide synthase</fullName>
    </submittedName>
</protein>
<dbReference type="AlphaFoldDB" id="A0A6I4HX67"/>
<dbReference type="EMBL" id="CP066775">
    <property type="protein sequence ID" value="QQL51311.1"/>
    <property type="molecule type" value="Genomic_DNA"/>
</dbReference>
<gene>
    <name evidence="6" type="ORF">GO620_007660</name>
</gene>